<dbReference type="InterPro" id="IPR021454">
    <property type="entry name" value="DUF3105"/>
</dbReference>
<keyword evidence="1" id="KW-1133">Transmembrane helix</keyword>
<dbReference type="RefSeq" id="WP_345175647.1">
    <property type="nucleotide sequence ID" value="NZ_BAABFQ010000005.1"/>
</dbReference>
<evidence type="ECO:0000256" key="1">
    <source>
        <dbReference type="SAM" id="Phobius"/>
    </source>
</evidence>
<dbReference type="Pfam" id="PF11303">
    <property type="entry name" value="DUF3105"/>
    <property type="match status" value="1"/>
</dbReference>
<dbReference type="EMBL" id="JBHSMD010000006">
    <property type="protein sequence ID" value="MFC5494850.1"/>
    <property type="molecule type" value="Genomic_DNA"/>
</dbReference>
<name>A0ABW0N356_9ACTN</name>
<protein>
    <submittedName>
        <fullName evidence="2">DUF3105 domain-containing protein</fullName>
    </submittedName>
</protein>
<keyword evidence="1" id="KW-0472">Membrane</keyword>
<keyword evidence="1" id="KW-0812">Transmembrane</keyword>
<gene>
    <name evidence="2" type="ORF">ACFPKY_17195</name>
</gene>
<dbReference type="Proteomes" id="UP001595956">
    <property type="component" value="Unassembled WGS sequence"/>
</dbReference>
<keyword evidence="3" id="KW-1185">Reference proteome</keyword>
<proteinExistence type="predicted"/>
<accession>A0ABW0N356</accession>
<evidence type="ECO:0000313" key="3">
    <source>
        <dbReference type="Proteomes" id="UP001595956"/>
    </source>
</evidence>
<evidence type="ECO:0000313" key="2">
    <source>
        <dbReference type="EMBL" id="MFC5494850.1"/>
    </source>
</evidence>
<feature type="transmembrane region" description="Helical" evidence="1">
    <location>
        <begin position="31"/>
        <end position="51"/>
    </location>
</feature>
<reference evidence="3" key="1">
    <citation type="journal article" date="2019" name="Int. J. Syst. Evol. Microbiol.">
        <title>The Global Catalogue of Microorganisms (GCM) 10K type strain sequencing project: providing services to taxonomists for standard genome sequencing and annotation.</title>
        <authorList>
            <consortium name="The Broad Institute Genomics Platform"/>
            <consortium name="The Broad Institute Genome Sequencing Center for Infectious Disease"/>
            <person name="Wu L."/>
            <person name="Ma J."/>
        </authorList>
    </citation>
    <scope>NUCLEOTIDE SEQUENCE [LARGE SCALE GENOMIC DNA]</scope>
    <source>
        <strain evidence="3">KACC 13778</strain>
    </source>
</reference>
<organism evidence="2 3">
    <name type="scientific">Nocardioides caricicola</name>
    <dbReference type="NCBI Taxonomy" id="634770"/>
    <lineage>
        <taxon>Bacteria</taxon>
        <taxon>Bacillati</taxon>
        <taxon>Actinomycetota</taxon>
        <taxon>Actinomycetes</taxon>
        <taxon>Propionibacteriales</taxon>
        <taxon>Nocardioidaceae</taxon>
        <taxon>Nocardioides</taxon>
    </lineage>
</organism>
<sequence>MAKSSKSVKSDRRAVIDQLRKEQKGAERTRGFAIVGVCVLVALLIIGAAAYKPIMDWWDSREVEKLALSDIGSPASVCQDITTKKADGNQNHVPTGTPVEYTIAPPAFGAHWNEAGVAPAPFDRKFYSEEDRPEIESLVHNLEHGYTILWYDETLSDEQVSEIRDMAEKFDDSDDNFRDKFIAAPWTAADEDGASFPEGQHVAFTHWSAGGEGETDVSKQLGAFQYCTAPSGEALQEFMKQYPYFDSPEPGAM</sequence>
<comment type="caution">
    <text evidence="2">The sequence shown here is derived from an EMBL/GenBank/DDBJ whole genome shotgun (WGS) entry which is preliminary data.</text>
</comment>